<accession>A0A9E2LBZ1</accession>
<proteinExistence type="predicted"/>
<dbReference type="EMBL" id="JAHLFU010000309">
    <property type="protein sequence ID" value="MBU3854939.1"/>
    <property type="molecule type" value="Genomic_DNA"/>
</dbReference>
<evidence type="ECO:0000313" key="1">
    <source>
        <dbReference type="EMBL" id="MBU3854939.1"/>
    </source>
</evidence>
<dbReference type="Gene3D" id="3.30.160.60">
    <property type="entry name" value="Classic Zinc Finger"/>
    <property type="match status" value="1"/>
</dbReference>
<dbReference type="AlphaFoldDB" id="A0A9E2LBZ1"/>
<evidence type="ECO:0008006" key="3">
    <source>
        <dbReference type="Google" id="ProtNLM"/>
    </source>
</evidence>
<organism evidence="1 2">
    <name type="scientific">Candidatus Paraprevotella stercoravium</name>
    <dbReference type="NCBI Taxonomy" id="2838725"/>
    <lineage>
        <taxon>Bacteria</taxon>
        <taxon>Pseudomonadati</taxon>
        <taxon>Bacteroidota</taxon>
        <taxon>Bacteroidia</taxon>
        <taxon>Bacteroidales</taxon>
        <taxon>Prevotellaceae</taxon>
        <taxon>Paraprevotella</taxon>
    </lineage>
</organism>
<protein>
    <recommendedName>
        <fullName evidence="3">C2H2-type domain-containing protein</fullName>
    </recommendedName>
</protein>
<sequence length="85" mass="9444">MEKKNYYCEYCGPKFPDVRSLTSGTCSKHPDGPNRGRHKLYEGTEKSKYTCKYCGKQFPSIMVMVGGQCVNHPKGTNKGAHAPAL</sequence>
<comment type="caution">
    <text evidence="1">The sequence shown here is derived from an EMBL/GenBank/DDBJ whole genome shotgun (WGS) entry which is preliminary data.</text>
</comment>
<reference evidence="1" key="1">
    <citation type="journal article" date="2021" name="PeerJ">
        <title>Extensive microbial diversity within the chicken gut microbiome revealed by metagenomics and culture.</title>
        <authorList>
            <person name="Gilroy R."/>
            <person name="Ravi A."/>
            <person name="Getino M."/>
            <person name="Pursley I."/>
            <person name="Horton D.L."/>
            <person name="Alikhan N.F."/>
            <person name="Baker D."/>
            <person name="Gharbi K."/>
            <person name="Hall N."/>
            <person name="Watson M."/>
            <person name="Adriaenssens E.M."/>
            <person name="Foster-Nyarko E."/>
            <person name="Jarju S."/>
            <person name="Secka A."/>
            <person name="Antonio M."/>
            <person name="Oren A."/>
            <person name="Chaudhuri R.R."/>
            <person name="La Ragione R."/>
            <person name="Hildebrand F."/>
            <person name="Pallen M.J."/>
        </authorList>
    </citation>
    <scope>NUCLEOTIDE SEQUENCE</scope>
    <source>
        <strain evidence="1">G3-2149</strain>
    </source>
</reference>
<name>A0A9E2LBZ1_9BACT</name>
<gene>
    <name evidence="1" type="ORF">H9789_14205</name>
</gene>
<reference evidence="1" key="2">
    <citation type="submission" date="2021-04" db="EMBL/GenBank/DDBJ databases">
        <authorList>
            <person name="Gilroy R."/>
        </authorList>
    </citation>
    <scope>NUCLEOTIDE SEQUENCE</scope>
    <source>
        <strain evidence="1">G3-2149</strain>
    </source>
</reference>
<evidence type="ECO:0000313" key="2">
    <source>
        <dbReference type="Proteomes" id="UP000823865"/>
    </source>
</evidence>
<dbReference type="Proteomes" id="UP000823865">
    <property type="component" value="Unassembled WGS sequence"/>
</dbReference>